<name>A0A1G6WU77_9PROT</name>
<dbReference type="RefSeq" id="WP_068306404.1">
    <property type="nucleotide sequence ID" value="NZ_FNAK01000002.1"/>
</dbReference>
<sequence>MMFQTQDRDRRAVGYWLLFMAFMVFAMVVVGGATRLTESGLSMVDWRPVTGVLPPIGEDAWQAEFAKYQQSPEYKLKNYHMSVDDFKGIFYWEWGHRLLGRLIGLFFFVPMVWFWAKDRIPQGYKPRLVGLFVLGGLQGLMGWYMVMSGLVDEPAVSHYRLTAHLSLALLIFGAIFWTALSLLNPKPVGGPAVLKRVTHTAMLVLVLQLVMGALVAGLKAGHIFNTWPLMGDTFVPEGLWFMEPWWLNMLDNAVTVQFDHRIGAYVLTLLVIAAGFVARKAPVETKNAAYLLIGTVGVQMLLGIIMLLKEVPVSWGTVHQGGGVLVLAAIINLMHKQRGRIAK</sequence>
<evidence type="ECO:0000313" key="14">
    <source>
        <dbReference type="Proteomes" id="UP000183685"/>
    </source>
</evidence>
<keyword evidence="14" id="KW-1185">Reference proteome</keyword>
<evidence type="ECO:0000256" key="2">
    <source>
        <dbReference type="ARBA" id="ARBA00004141"/>
    </source>
</evidence>
<keyword evidence="6 12" id="KW-0560">Oxidoreductase</keyword>
<organism evidence="13 14">
    <name type="scientific">Kordiimonas lacus</name>
    <dbReference type="NCBI Taxonomy" id="637679"/>
    <lineage>
        <taxon>Bacteria</taxon>
        <taxon>Pseudomonadati</taxon>
        <taxon>Pseudomonadota</taxon>
        <taxon>Alphaproteobacteria</taxon>
        <taxon>Kordiimonadales</taxon>
        <taxon>Kordiimonadaceae</taxon>
        <taxon>Kordiimonas</taxon>
    </lineage>
</organism>
<keyword evidence="9 12" id="KW-0472">Membrane</keyword>
<feature type="binding site" description="axial binding residue" evidence="12">
    <location>
        <position position="319"/>
    </location>
    <ligand>
        <name>heme</name>
        <dbReference type="ChEBI" id="CHEBI:30413"/>
    </ligand>
    <ligandPart>
        <name>Fe</name>
        <dbReference type="ChEBI" id="CHEBI:18248"/>
    </ligandPart>
</feature>
<evidence type="ECO:0000256" key="10">
    <source>
        <dbReference type="ARBA" id="ARBA00044501"/>
    </source>
</evidence>
<feature type="transmembrane region" description="Helical" evidence="12">
    <location>
        <begin position="163"/>
        <end position="183"/>
    </location>
</feature>
<evidence type="ECO:0000256" key="9">
    <source>
        <dbReference type="ARBA" id="ARBA00023136"/>
    </source>
</evidence>
<feature type="transmembrane region" description="Helical" evidence="12">
    <location>
        <begin position="98"/>
        <end position="116"/>
    </location>
</feature>
<dbReference type="PANTHER" id="PTHR23289:SF2">
    <property type="entry name" value="CYTOCHROME C OXIDASE ASSEMBLY PROTEIN COX15 HOMOLOG"/>
    <property type="match status" value="1"/>
</dbReference>
<dbReference type="GO" id="GO:0006784">
    <property type="term" value="P:heme A biosynthetic process"/>
    <property type="evidence" value="ECO:0007669"/>
    <property type="project" value="UniProtKB-UniRule"/>
</dbReference>
<evidence type="ECO:0000256" key="6">
    <source>
        <dbReference type="ARBA" id="ARBA00023002"/>
    </source>
</evidence>
<comment type="similarity">
    <text evidence="12">Belongs to the COX15/CtaA family. Type 2 subfamily.</text>
</comment>
<evidence type="ECO:0000256" key="11">
    <source>
        <dbReference type="ARBA" id="ARBA00048044"/>
    </source>
</evidence>
<dbReference type="PANTHER" id="PTHR23289">
    <property type="entry name" value="CYTOCHROME C OXIDASE ASSEMBLY PROTEIN COX15"/>
    <property type="match status" value="1"/>
</dbReference>
<feature type="transmembrane region" description="Helical" evidence="12">
    <location>
        <begin position="12"/>
        <end position="33"/>
    </location>
</feature>
<accession>A0A1G6WU77</accession>
<dbReference type="Proteomes" id="UP000183685">
    <property type="component" value="Unassembled WGS sequence"/>
</dbReference>
<comment type="subcellular location">
    <subcellularLocation>
        <location evidence="12">Cell membrane</location>
        <topology evidence="12">Multi-pass membrane protein</topology>
    </subcellularLocation>
    <subcellularLocation>
        <location evidence="2">Membrane</location>
        <topology evidence="2">Multi-pass membrane protein</topology>
    </subcellularLocation>
</comment>
<dbReference type="InterPro" id="IPR003780">
    <property type="entry name" value="COX15/CtaA_fam"/>
</dbReference>
<evidence type="ECO:0000256" key="12">
    <source>
        <dbReference type="HAMAP-Rule" id="MF_01665"/>
    </source>
</evidence>
<feature type="transmembrane region" description="Helical" evidence="12">
    <location>
        <begin position="314"/>
        <end position="334"/>
    </location>
</feature>
<proteinExistence type="inferred from homology"/>
<evidence type="ECO:0000256" key="8">
    <source>
        <dbReference type="ARBA" id="ARBA00023133"/>
    </source>
</evidence>
<dbReference type="EMBL" id="FNAK01000002">
    <property type="protein sequence ID" value="SDD68636.1"/>
    <property type="molecule type" value="Genomic_DNA"/>
</dbReference>
<protein>
    <recommendedName>
        <fullName evidence="12">Heme A synthase</fullName>
        <shortName evidence="12">HAS</shortName>
        <ecNumber evidence="12">1.17.99.9</ecNumber>
    </recommendedName>
    <alternativeName>
        <fullName evidence="12">Cytochrome aa3-controlling protein</fullName>
    </alternativeName>
</protein>
<gene>
    <name evidence="12" type="primary">ctaA</name>
    <name evidence="13" type="ORF">SAMN04488071_1203</name>
</gene>
<evidence type="ECO:0000256" key="3">
    <source>
        <dbReference type="ARBA" id="ARBA00022692"/>
    </source>
</evidence>
<dbReference type="GO" id="GO:0005886">
    <property type="term" value="C:plasma membrane"/>
    <property type="evidence" value="ECO:0007669"/>
    <property type="project" value="UniProtKB-SubCell"/>
</dbReference>
<dbReference type="HAMAP" id="MF_01665">
    <property type="entry name" value="HemeA_synth_type2"/>
    <property type="match status" value="1"/>
</dbReference>
<evidence type="ECO:0000256" key="1">
    <source>
        <dbReference type="ARBA" id="ARBA00001970"/>
    </source>
</evidence>
<keyword evidence="3 12" id="KW-0812">Transmembrane</keyword>
<reference evidence="13 14" key="1">
    <citation type="submission" date="2016-10" db="EMBL/GenBank/DDBJ databases">
        <authorList>
            <person name="de Groot N.N."/>
        </authorList>
    </citation>
    <scope>NUCLEOTIDE SEQUENCE [LARGE SCALE GENOMIC DNA]</scope>
    <source>
        <strain evidence="13 14">CGMCC 1.9109</strain>
    </source>
</reference>
<evidence type="ECO:0000256" key="7">
    <source>
        <dbReference type="ARBA" id="ARBA00023004"/>
    </source>
</evidence>
<evidence type="ECO:0000256" key="4">
    <source>
        <dbReference type="ARBA" id="ARBA00022723"/>
    </source>
</evidence>
<dbReference type="STRING" id="637679.GCA_001550055_02919"/>
<keyword evidence="8 12" id="KW-0350">Heme biosynthesis</keyword>
<dbReference type="AlphaFoldDB" id="A0A1G6WU77"/>
<keyword evidence="5 12" id="KW-1133">Transmembrane helix</keyword>
<dbReference type="EC" id="1.17.99.9" evidence="12"/>
<comment type="cofactor">
    <cofactor evidence="1 12">
        <name>heme b</name>
        <dbReference type="ChEBI" id="CHEBI:60344"/>
    </cofactor>
</comment>
<feature type="transmembrane region" description="Helical" evidence="12">
    <location>
        <begin position="290"/>
        <end position="308"/>
    </location>
</feature>
<feature type="binding site" description="axial binding residue" evidence="12">
    <location>
        <position position="260"/>
    </location>
    <ligand>
        <name>heme</name>
        <dbReference type="ChEBI" id="CHEBI:30413"/>
    </ligand>
    <ligandPart>
        <name>Fe</name>
        <dbReference type="ChEBI" id="CHEBI:18248"/>
    </ligandPart>
</feature>
<dbReference type="UniPathway" id="UPA00269">
    <property type="reaction ID" value="UER00713"/>
</dbReference>
<feature type="transmembrane region" description="Helical" evidence="12">
    <location>
        <begin position="262"/>
        <end position="278"/>
    </location>
</feature>
<keyword evidence="4 12" id="KW-0479">Metal-binding</keyword>
<dbReference type="GO" id="GO:0120547">
    <property type="term" value="F:heme A synthase activity"/>
    <property type="evidence" value="ECO:0007669"/>
    <property type="project" value="UniProtKB-EC"/>
</dbReference>
<comment type="catalytic activity">
    <reaction evidence="11">
        <text>Fe(II)-heme o + 2 A + H2O = Fe(II)-heme a + 2 AH2</text>
        <dbReference type="Rhea" id="RHEA:63388"/>
        <dbReference type="ChEBI" id="CHEBI:13193"/>
        <dbReference type="ChEBI" id="CHEBI:15377"/>
        <dbReference type="ChEBI" id="CHEBI:17499"/>
        <dbReference type="ChEBI" id="CHEBI:60530"/>
        <dbReference type="ChEBI" id="CHEBI:61715"/>
        <dbReference type="EC" id="1.17.99.9"/>
    </reaction>
    <physiologicalReaction direction="left-to-right" evidence="11">
        <dbReference type="Rhea" id="RHEA:63389"/>
    </physiologicalReaction>
</comment>
<feature type="transmembrane region" description="Helical" evidence="12">
    <location>
        <begin position="203"/>
        <end position="224"/>
    </location>
</feature>
<keyword evidence="7 12" id="KW-0408">Iron</keyword>
<feature type="transmembrane region" description="Helical" evidence="12">
    <location>
        <begin position="128"/>
        <end position="151"/>
    </location>
</feature>
<dbReference type="Pfam" id="PF02628">
    <property type="entry name" value="COX15-CtaA"/>
    <property type="match status" value="1"/>
</dbReference>
<comment type="function">
    <text evidence="12">Catalyzes the conversion of heme O to heme A by two successive hydroxylations of the methyl group at C8. The first hydroxylation forms heme I, the second hydroxylation results in an unstable dihydroxymethyl group, which spontaneously dehydrates, resulting in the formyl group of heme A.</text>
</comment>
<evidence type="ECO:0000256" key="5">
    <source>
        <dbReference type="ARBA" id="ARBA00022989"/>
    </source>
</evidence>
<evidence type="ECO:0000313" key="13">
    <source>
        <dbReference type="EMBL" id="SDD68636.1"/>
    </source>
</evidence>
<keyword evidence="12" id="KW-1003">Cell membrane</keyword>
<comment type="pathway">
    <text evidence="10 12">Porphyrin-containing compound metabolism; heme A biosynthesis; heme A from heme O: step 1/1.</text>
</comment>
<dbReference type="OrthoDB" id="9793156at2"/>
<dbReference type="GO" id="GO:0046872">
    <property type="term" value="F:metal ion binding"/>
    <property type="evidence" value="ECO:0007669"/>
    <property type="project" value="UniProtKB-KW"/>
</dbReference>
<comment type="subunit">
    <text evidence="12">Interacts with CtaB.</text>
</comment>
<dbReference type="GO" id="GO:0016653">
    <property type="term" value="F:oxidoreductase activity, acting on NAD(P)H, heme protein as acceptor"/>
    <property type="evidence" value="ECO:0007669"/>
    <property type="project" value="TreeGrafter"/>
</dbReference>
<dbReference type="InterPro" id="IPR023754">
    <property type="entry name" value="HemeA_Synthase_type2"/>
</dbReference>